<keyword evidence="6" id="KW-0653">Protein transport</keyword>
<feature type="region of interest" description="Disordered" evidence="12">
    <location>
        <begin position="432"/>
        <end position="453"/>
    </location>
</feature>
<dbReference type="EMBL" id="AFYH01063647">
    <property type="status" value="NOT_ANNOTATED_CDS"/>
    <property type="molecule type" value="Genomic_DNA"/>
</dbReference>
<evidence type="ECO:0000256" key="12">
    <source>
        <dbReference type="SAM" id="MobiDB-lite"/>
    </source>
</evidence>
<evidence type="ECO:0000256" key="10">
    <source>
        <dbReference type="ARBA" id="ARBA00041629"/>
    </source>
</evidence>
<dbReference type="GO" id="GO:0005635">
    <property type="term" value="C:nuclear envelope"/>
    <property type="evidence" value="ECO:0007669"/>
    <property type="project" value="UniProtKB-SubCell"/>
</dbReference>
<dbReference type="GO" id="GO:0005771">
    <property type="term" value="C:multivesicular body"/>
    <property type="evidence" value="ECO:0007669"/>
    <property type="project" value="TreeGrafter"/>
</dbReference>
<dbReference type="STRING" id="7897.ENSLACP00000017181"/>
<dbReference type="Pfam" id="PF25880">
    <property type="entry name" value="WHD_CHMP7_1st"/>
    <property type="match status" value="1"/>
</dbReference>
<dbReference type="InParanoid" id="H3B5L0"/>
<evidence type="ECO:0000313" key="14">
    <source>
        <dbReference type="Ensembl" id="ENSLACP00000017181.2"/>
    </source>
</evidence>
<feature type="coiled-coil region" evidence="11">
    <location>
        <begin position="239"/>
        <end position="299"/>
    </location>
</feature>
<evidence type="ECO:0000256" key="1">
    <source>
        <dbReference type="ARBA" id="ARBA00004259"/>
    </source>
</evidence>
<proteinExistence type="inferred from homology"/>
<protein>
    <recommendedName>
        <fullName evidence="9">Charged multivesicular body protein 7</fullName>
    </recommendedName>
    <alternativeName>
        <fullName evidence="10">Chromatin-modifying protein 7</fullName>
    </alternativeName>
</protein>
<dbReference type="FunCoup" id="H3B5L0">
    <property type="interactions" value="2291"/>
</dbReference>
<dbReference type="GO" id="GO:0015031">
    <property type="term" value="P:protein transport"/>
    <property type="evidence" value="ECO:0007669"/>
    <property type="project" value="UniProtKB-KW"/>
</dbReference>
<dbReference type="Proteomes" id="UP000008672">
    <property type="component" value="Unassembled WGS sequence"/>
</dbReference>
<dbReference type="GeneTree" id="ENSGT00720000108860"/>
<dbReference type="eggNOG" id="KOG2911">
    <property type="taxonomic scope" value="Eukaryota"/>
</dbReference>
<organism evidence="14 15">
    <name type="scientific">Latimeria chalumnae</name>
    <name type="common">Coelacanth</name>
    <dbReference type="NCBI Taxonomy" id="7897"/>
    <lineage>
        <taxon>Eukaryota</taxon>
        <taxon>Metazoa</taxon>
        <taxon>Chordata</taxon>
        <taxon>Craniata</taxon>
        <taxon>Vertebrata</taxon>
        <taxon>Euteleostomi</taxon>
        <taxon>Coelacanthiformes</taxon>
        <taxon>Coelacanthidae</taxon>
        <taxon>Latimeria</taxon>
    </lineage>
</organism>
<gene>
    <name evidence="14" type="primary">CHMP7</name>
</gene>
<dbReference type="GO" id="GO:0000815">
    <property type="term" value="C:ESCRT III complex"/>
    <property type="evidence" value="ECO:0007669"/>
    <property type="project" value="TreeGrafter"/>
</dbReference>
<evidence type="ECO:0000256" key="11">
    <source>
        <dbReference type="SAM" id="Coils"/>
    </source>
</evidence>
<keyword evidence="5" id="KW-0963">Cytoplasm</keyword>
<dbReference type="HOGENOM" id="CLU_044768_0_0_1"/>
<keyword evidence="7 11" id="KW-0175">Coiled coil</keyword>
<dbReference type="Ensembl" id="ENSLACT00000017307.2">
    <property type="protein sequence ID" value="ENSLACP00000017181.2"/>
    <property type="gene ID" value="ENSLACG00000015137.2"/>
</dbReference>
<dbReference type="Bgee" id="ENSLACG00000015137">
    <property type="expression patterns" value="Expressed in chordate pharynx and 6 other cell types or tissues"/>
</dbReference>
<reference evidence="14" key="3">
    <citation type="submission" date="2025-09" db="UniProtKB">
        <authorList>
            <consortium name="Ensembl"/>
        </authorList>
    </citation>
    <scope>IDENTIFICATION</scope>
</reference>
<dbReference type="EMBL" id="AFYH01063648">
    <property type="status" value="NOT_ANNOTATED_CDS"/>
    <property type="molecule type" value="Genomic_DNA"/>
</dbReference>
<dbReference type="KEGG" id="lcm:102354691"/>
<dbReference type="GO" id="GO:0006900">
    <property type="term" value="P:vesicle budding from membrane"/>
    <property type="evidence" value="ECO:0007669"/>
    <property type="project" value="TreeGrafter"/>
</dbReference>
<evidence type="ECO:0000313" key="15">
    <source>
        <dbReference type="Proteomes" id="UP000008672"/>
    </source>
</evidence>
<keyword evidence="4" id="KW-0813">Transport</keyword>
<comment type="subcellular location">
    <subcellularLocation>
        <location evidence="2">Cytoplasm</location>
    </subcellularLocation>
    <subcellularLocation>
        <location evidence="1">Nucleus envelope</location>
    </subcellularLocation>
</comment>
<dbReference type="InterPro" id="IPR057471">
    <property type="entry name" value="CHMP7_WHD"/>
</dbReference>
<name>H3B5L0_LATCH</name>
<evidence type="ECO:0000256" key="8">
    <source>
        <dbReference type="ARBA" id="ARBA00023242"/>
    </source>
</evidence>
<dbReference type="AlphaFoldDB" id="H3B5L0"/>
<dbReference type="CTD" id="91782"/>
<sequence length="453" mass="51021">MSFQDEPADLGLPLEWEDDERMAFLFSAFKQNRDVNTIDWDSKIAFWTSQIFRVTKGSGAVSFTVNELSERFRRKGSVPLGLGTVIEEMIRQGKVQKEADFAVNLDIGWIAWGVGLFLVKPLKWTLFSVLGKSKVPPEESLVVLELVKDKADLLYDLYQNSELSSHPVVSFSELRGLWSSACKDERTFCLCLLQLQKEKKAMVMEQNGEKIVKFTRSPHAKVSPMNEVDIGVYQLMRSERMLAEKVELVSQEVDRYKEEARAHLKAGKKLMTLRCLKMKKKTEKRAESLQCKLDTIQTILDRIYSSQTDRMVIDAYEAGVGALKQAMKGSTVEKAESLVDQIQELCDTQDEINQTLSNIGVDAFDSVELEEELKSLLEDKNEELLDLPDVPVKPLPSKPVPGLPDLHLSPSFPSSHGISDAELEAELNMLFPTETGKTKPSSLKSQRVLEPAS</sequence>
<evidence type="ECO:0000256" key="7">
    <source>
        <dbReference type="ARBA" id="ARBA00023054"/>
    </source>
</evidence>
<dbReference type="PANTHER" id="PTHR22761">
    <property type="entry name" value="CHARGED MULTIVESICULAR BODY PROTEIN"/>
    <property type="match status" value="1"/>
</dbReference>
<dbReference type="OMA" id="LQLQFMR"/>
<evidence type="ECO:0000256" key="3">
    <source>
        <dbReference type="ARBA" id="ARBA00006190"/>
    </source>
</evidence>
<dbReference type="GO" id="GO:0032511">
    <property type="term" value="P:late endosome to vacuole transport via multivesicular body sorting pathway"/>
    <property type="evidence" value="ECO:0007669"/>
    <property type="project" value="TreeGrafter"/>
</dbReference>
<dbReference type="GeneID" id="102354691"/>
<dbReference type="Pfam" id="PF03357">
    <property type="entry name" value="Snf7"/>
    <property type="match status" value="1"/>
</dbReference>
<comment type="similarity">
    <text evidence="3">Belongs to the SNF7 family.</text>
</comment>
<accession>H3B5L0</accession>
<evidence type="ECO:0000259" key="13">
    <source>
        <dbReference type="Pfam" id="PF25239"/>
    </source>
</evidence>
<reference evidence="14" key="2">
    <citation type="submission" date="2025-08" db="UniProtKB">
        <authorList>
            <consortium name="Ensembl"/>
        </authorList>
    </citation>
    <scope>IDENTIFICATION</scope>
</reference>
<keyword evidence="15" id="KW-1185">Reference proteome</keyword>
<feature type="domain" description="CHMP7 winged helix" evidence="13">
    <location>
        <begin position="147"/>
        <end position="214"/>
    </location>
</feature>
<dbReference type="GO" id="GO:0009898">
    <property type="term" value="C:cytoplasmic side of plasma membrane"/>
    <property type="evidence" value="ECO:0007669"/>
    <property type="project" value="TreeGrafter"/>
</dbReference>
<dbReference type="InterPro" id="IPR005024">
    <property type="entry name" value="Snf7_fam"/>
</dbReference>
<evidence type="ECO:0000256" key="4">
    <source>
        <dbReference type="ARBA" id="ARBA00022448"/>
    </source>
</evidence>
<evidence type="ECO:0000256" key="2">
    <source>
        <dbReference type="ARBA" id="ARBA00004496"/>
    </source>
</evidence>
<evidence type="ECO:0000256" key="6">
    <source>
        <dbReference type="ARBA" id="ARBA00022927"/>
    </source>
</evidence>
<keyword evidence="8" id="KW-0539">Nucleus</keyword>
<reference evidence="15" key="1">
    <citation type="submission" date="2011-08" db="EMBL/GenBank/DDBJ databases">
        <title>The draft genome of Latimeria chalumnae.</title>
        <authorList>
            <person name="Di Palma F."/>
            <person name="Alfoldi J."/>
            <person name="Johnson J."/>
            <person name="Berlin A."/>
            <person name="Gnerre S."/>
            <person name="Jaffe D."/>
            <person name="MacCallum I."/>
            <person name="Young S."/>
            <person name="Walker B.J."/>
            <person name="Lander E."/>
            <person name="Lindblad-Toh K."/>
        </authorList>
    </citation>
    <scope>NUCLEOTIDE SEQUENCE [LARGE SCALE GENOMIC DNA]</scope>
    <source>
        <strain evidence="15">Wild caught</strain>
    </source>
</reference>
<dbReference type="RefSeq" id="XP_005995298.1">
    <property type="nucleotide sequence ID" value="XM_005995236.3"/>
</dbReference>
<dbReference type="OrthoDB" id="10250120at2759"/>
<evidence type="ECO:0000256" key="9">
    <source>
        <dbReference type="ARBA" id="ARBA00041077"/>
    </source>
</evidence>
<dbReference type="Pfam" id="PF25239">
    <property type="entry name" value="WHD_CHMP7"/>
    <property type="match status" value="1"/>
</dbReference>
<dbReference type="PANTHER" id="PTHR22761:SF21">
    <property type="entry name" value="CHARGED MULTIVESICULAR BODY PROTEIN 7"/>
    <property type="match status" value="1"/>
</dbReference>
<evidence type="ECO:0000256" key="5">
    <source>
        <dbReference type="ARBA" id="ARBA00022490"/>
    </source>
</evidence>